<feature type="domain" description="Beta-lactamase-related" evidence="1">
    <location>
        <begin position="21"/>
        <end position="332"/>
    </location>
</feature>
<dbReference type="InterPro" id="IPR012338">
    <property type="entry name" value="Beta-lactam/transpept-like"/>
</dbReference>
<organism evidence="2 3">
    <name type="scientific">Leekyejoonella antrihumi</name>
    <dbReference type="NCBI Taxonomy" id="1660198"/>
    <lineage>
        <taxon>Bacteria</taxon>
        <taxon>Bacillati</taxon>
        <taxon>Actinomycetota</taxon>
        <taxon>Actinomycetes</taxon>
        <taxon>Micrococcales</taxon>
        <taxon>Dermacoccaceae</taxon>
        <taxon>Leekyejoonella</taxon>
    </lineage>
</organism>
<dbReference type="SUPFAM" id="SSF56601">
    <property type="entry name" value="beta-lactamase/transpeptidase-like"/>
    <property type="match status" value="1"/>
</dbReference>
<evidence type="ECO:0000259" key="1">
    <source>
        <dbReference type="Pfam" id="PF00144"/>
    </source>
</evidence>
<dbReference type="Gene3D" id="3.40.710.10">
    <property type="entry name" value="DD-peptidase/beta-lactamase superfamily"/>
    <property type="match status" value="1"/>
</dbReference>
<dbReference type="Proteomes" id="UP000320244">
    <property type="component" value="Unassembled WGS sequence"/>
</dbReference>
<reference evidence="2 3" key="2">
    <citation type="submission" date="2019-08" db="EMBL/GenBank/DDBJ databases">
        <title>Jejuicoccus antrihumi gen. nov., sp. nov., a new member of the family Dermacoccaceae isolated from a cave.</title>
        <authorList>
            <person name="Schumann P."/>
            <person name="Kim I.S."/>
        </authorList>
    </citation>
    <scope>NUCLEOTIDE SEQUENCE [LARGE SCALE GENOMIC DNA]</scope>
    <source>
        <strain evidence="2 3">C5-26</strain>
    </source>
</reference>
<protein>
    <submittedName>
        <fullName evidence="2">Beta-lactamase family protein</fullName>
    </submittedName>
</protein>
<dbReference type="AlphaFoldDB" id="A0A563E730"/>
<dbReference type="PANTHER" id="PTHR43283:SF3">
    <property type="entry name" value="BETA-LACTAMASE FAMILY PROTEIN (AFU_ORTHOLOGUE AFUA_5G07500)"/>
    <property type="match status" value="1"/>
</dbReference>
<gene>
    <name evidence="2" type="ORF">FGL98_03725</name>
</gene>
<reference evidence="2 3" key="1">
    <citation type="submission" date="2019-05" db="EMBL/GenBank/DDBJ databases">
        <authorList>
            <person name="Lee S.D."/>
        </authorList>
    </citation>
    <scope>NUCLEOTIDE SEQUENCE [LARGE SCALE GENOMIC DNA]</scope>
    <source>
        <strain evidence="2 3">C5-26</strain>
    </source>
</reference>
<dbReference type="RefSeq" id="WP_146315320.1">
    <property type="nucleotide sequence ID" value="NZ_VCQV01000003.1"/>
</dbReference>
<dbReference type="InterPro" id="IPR050789">
    <property type="entry name" value="Diverse_Enzym_Activities"/>
</dbReference>
<proteinExistence type="predicted"/>
<dbReference type="EMBL" id="VCQV01000003">
    <property type="protein sequence ID" value="TWP38330.1"/>
    <property type="molecule type" value="Genomic_DNA"/>
</dbReference>
<dbReference type="PANTHER" id="PTHR43283">
    <property type="entry name" value="BETA-LACTAMASE-RELATED"/>
    <property type="match status" value="1"/>
</dbReference>
<evidence type="ECO:0000313" key="3">
    <source>
        <dbReference type="Proteomes" id="UP000320244"/>
    </source>
</evidence>
<dbReference type="OrthoDB" id="4281716at2"/>
<dbReference type="Pfam" id="PF00144">
    <property type="entry name" value="Beta-lactamase"/>
    <property type="match status" value="1"/>
</dbReference>
<sequence length="466" mass="49753">MGRSEEVRRRLDQDLPRLAGVHDVPGVSAAVLVDGQVVEATSGVVNLRTGVRVTPDALFMIQSITKVWTATLVMQLVDDGLVVLDVPVQAYLPGFRTADTQSSAQITVRHLLTHTGGFEGDIWAPTTCGDDALERFVEDLVSQAPQHSRPGELYSYCSAGYGVLGRLVEVSREVPYDRALRHYLANPLGIEEIAFCADEALAFRTAIGHVRPSTGAAQRPVKRWAVMPASNPAAGNQLAMSARALLAFGRMHVNDGRSVDGTRVLSVNGARAMWEWQVDHRAVTGAPTGHGLGWMLAEGLVGHGGDTIGVTATLQLVPDRRMAVAMLANGGAAGRLFNDLLESLLADLAGMVSAPPTPPADAGARISEPWRYVGRYQTRPDHHEVTFDDDGVLRLTTSAQNETLAMAAAAGITAEPERHELRRVAGDTFVMTDHSGATAGAVEFIGDDGTGRAQFLHTGRAAPRVD</sequence>
<keyword evidence="3" id="KW-1185">Reference proteome</keyword>
<name>A0A563E730_9MICO</name>
<dbReference type="InterPro" id="IPR001466">
    <property type="entry name" value="Beta-lactam-related"/>
</dbReference>
<evidence type="ECO:0000313" key="2">
    <source>
        <dbReference type="EMBL" id="TWP38330.1"/>
    </source>
</evidence>
<comment type="caution">
    <text evidence="2">The sequence shown here is derived from an EMBL/GenBank/DDBJ whole genome shotgun (WGS) entry which is preliminary data.</text>
</comment>
<accession>A0A563E730</accession>